<feature type="region of interest" description="Disordered" evidence="1">
    <location>
        <begin position="727"/>
        <end position="877"/>
    </location>
</feature>
<organism evidence="2 3">
    <name type="scientific">Saxophila tyrrhenica</name>
    <dbReference type="NCBI Taxonomy" id="1690608"/>
    <lineage>
        <taxon>Eukaryota</taxon>
        <taxon>Fungi</taxon>
        <taxon>Dikarya</taxon>
        <taxon>Ascomycota</taxon>
        <taxon>Pezizomycotina</taxon>
        <taxon>Dothideomycetes</taxon>
        <taxon>Dothideomycetidae</taxon>
        <taxon>Mycosphaerellales</taxon>
        <taxon>Extremaceae</taxon>
        <taxon>Saxophila</taxon>
    </lineage>
</organism>
<name>A0AAV9PDL6_9PEZI</name>
<evidence type="ECO:0000256" key="1">
    <source>
        <dbReference type="SAM" id="MobiDB-lite"/>
    </source>
</evidence>
<dbReference type="GeneID" id="89925835"/>
<sequence length="958" mass="106774">MAAATAQEEPSGLEVEGYQYQPVPGSNKRKAPNVDHLPLLRDSKRVRTECDDDVREDLHARSIATQAARDAVAYQYQQHITSLDQRLRASSQREQNLTNEVAWLRQLGSAVENAYNQKDQAVNLLLLELQIVSRQNQAFFTEGSRLQELVAGVEKRRDDVATELASCNEQMVVDDPPKAQQHATGVEKMCDDLAAESTSREEQMVGDDQSRAQEHVAAAEKWPFDNAAEATADVPMEVNVATEQASPGGFDHAVHVHDQTMEYQRAIAQENNAREAATIPADPTHGLNTDQTGSAQTWKLIVDRAYQESAKKWQSVIDEAVQACEKKHKAALKKYKVELEVIHAQRCPEPHKHPSASPMQHWYNVDPTKPQTMVSYTAVRSVPFQSHEVELLGDYFDPDEPLGWRPYPLEERPEGFQKVIYAQKCILSYLPELHLEAASTFLSSEQITKLYARSFGEDMPRQATCQEKKLFPTIWTEVVKTLRGMTKFRCAAEAYADGAGLESRLHQVNYCWPPRFDEVVVDLMMSDSFEDADEKREEKYGQLGDAQQASLSRADIQFNIEQKAGEMDDMMSFFSKMKPHKEESTIHSRPSVHEKMKGLAKLSAEKKNGGTASQFEDAHLREEIAGPVDDSGYVSSDHADAGGEEDYVPFEEEDSERFEASGGRAKVGMEAPSENEIEEGGVFEREQLQARFDGLMGRMGPEARERIKRRVNSLKNKPTANAVNVTASRKVRGGRVGKTSAGRKNKLGGTSKSTASERSVHEAVVKSEPEGNDIDEIFDLRAPPKATTESLDIETSNEERNIIQRRGVVIRECQQPESTTRSNQPEPRRHNEQRRTTPKNNTSSNNADRRPPFTPSKAQSPPCSPNQPSGSSGSPPFIAVHRQSLVSDSKKMAQKIADDKPTAVRVSIRAQRKSAAGGGTTTGWPARGVRSERAKQSWLDCMPHRNQTCRAQTLACAA</sequence>
<feature type="compositionally biased region" description="Basic residues" evidence="1">
    <location>
        <begin position="729"/>
        <end position="746"/>
    </location>
</feature>
<feature type="compositionally biased region" description="Polar residues" evidence="1">
    <location>
        <begin position="815"/>
        <end position="825"/>
    </location>
</feature>
<evidence type="ECO:0000313" key="2">
    <source>
        <dbReference type="EMBL" id="KAK5171345.1"/>
    </source>
</evidence>
<feature type="compositionally biased region" description="Low complexity" evidence="1">
    <location>
        <begin position="866"/>
        <end position="876"/>
    </location>
</feature>
<feature type="region of interest" description="Disordered" evidence="1">
    <location>
        <begin position="910"/>
        <end position="931"/>
    </location>
</feature>
<feature type="compositionally biased region" description="Basic and acidic residues" evidence="1">
    <location>
        <begin position="826"/>
        <end position="835"/>
    </location>
</feature>
<feature type="compositionally biased region" description="Acidic residues" evidence="1">
    <location>
        <begin position="642"/>
        <end position="656"/>
    </location>
</feature>
<feature type="region of interest" description="Disordered" evidence="1">
    <location>
        <begin position="1"/>
        <end position="35"/>
    </location>
</feature>
<evidence type="ECO:0000313" key="3">
    <source>
        <dbReference type="Proteomes" id="UP001337655"/>
    </source>
</evidence>
<proteinExistence type="predicted"/>
<accession>A0AAV9PDL6</accession>
<feature type="compositionally biased region" description="Polar residues" evidence="1">
    <location>
        <begin position="748"/>
        <end position="757"/>
    </location>
</feature>
<feature type="compositionally biased region" description="Basic and acidic residues" evidence="1">
    <location>
        <begin position="758"/>
        <end position="769"/>
    </location>
</feature>
<dbReference type="EMBL" id="JAVRRT010000006">
    <property type="protein sequence ID" value="KAK5171345.1"/>
    <property type="molecule type" value="Genomic_DNA"/>
</dbReference>
<reference evidence="2 3" key="1">
    <citation type="submission" date="2023-08" db="EMBL/GenBank/DDBJ databases">
        <title>Black Yeasts Isolated from many extreme environments.</title>
        <authorList>
            <person name="Coleine C."/>
            <person name="Stajich J.E."/>
            <person name="Selbmann L."/>
        </authorList>
    </citation>
    <scope>NUCLEOTIDE SEQUENCE [LARGE SCALE GENOMIC DNA]</scope>
    <source>
        <strain evidence="2 3">CCFEE 5935</strain>
    </source>
</reference>
<dbReference type="Proteomes" id="UP001337655">
    <property type="component" value="Unassembled WGS sequence"/>
</dbReference>
<feature type="region of interest" description="Disordered" evidence="1">
    <location>
        <begin position="627"/>
        <end position="665"/>
    </location>
</feature>
<comment type="caution">
    <text evidence="2">The sequence shown here is derived from an EMBL/GenBank/DDBJ whole genome shotgun (WGS) entry which is preliminary data.</text>
</comment>
<gene>
    <name evidence="2" type="ORF">LTR77_004489</name>
</gene>
<dbReference type="AlphaFoldDB" id="A0AAV9PDL6"/>
<protein>
    <submittedName>
        <fullName evidence="2">Uncharacterized protein</fullName>
    </submittedName>
</protein>
<dbReference type="RefSeq" id="XP_064660373.1">
    <property type="nucleotide sequence ID" value="XM_064801743.1"/>
</dbReference>
<keyword evidence="3" id="KW-1185">Reference proteome</keyword>